<accession>A0A167Q5E2</accession>
<dbReference type="Proteomes" id="UP000076744">
    <property type="component" value="Unassembled WGS sequence"/>
</dbReference>
<dbReference type="RefSeq" id="XP_018702110.1">
    <property type="nucleotide sequence ID" value="XM_018850832.1"/>
</dbReference>
<comment type="caution">
    <text evidence="2">The sequence shown here is derived from an EMBL/GenBank/DDBJ whole genome shotgun (WGS) entry which is preliminary data.</text>
</comment>
<evidence type="ECO:0000256" key="1">
    <source>
        <dbReference type="SAM" id="MobiDB-lite"/>
    </source>
</evidence>
<organism evidence="2 3">
    <name type="scientific">Cordyceps fumosorosea (strain ARSEF 2679)</name>
    <name type="common">Isaria fumosorosea</name>
    <dbReference type="NCBI Taxonomy" id="1081104"/>
    <lineage>
        <taxon>Eukaryota</taxon>
        <taxon>Fungi</taxon>
        <taxon>Dikarya</taxon>
        <taxon>Ascomycota</taxon>
        <taxon>Pezizomycotina</taxon>
        <taxon>Sordariomycetes</taxon>
        <taxon>Hypocreomycetidae</taxon>
        <taxon>Hypocreales</taxon>
        <taxon>Cordycipitaceae</taxon>
        <taxon>Cordyceps</taxon>
    </lineage>
</organism>
<evidence type="ECO:0000313" key="3">
    <source>
        <dbReference type="Proteomes" id="UP000076744"/>
    </source>
</evidence>
<name>A0A167Q5E2_CORFA</name>
<feature type="region of interest" description="Disordered" evidence="1">
    <location>
        <begin position="229"/>
        <end position="253"/>
    </location>
</feature>
<dbReference type="AlphaFoldDB" id="A0A167Q5E2"/>
<proteinExistence type="predicted"/>
<gene>
    <name evidence="2" type="ORF">ISF_07229</name>
</gene>
<feature type="region of interest" description="Disordered" evidence="1">
    <location>
        <begin position="293"/>
        <end position="316"/>
    </location>
</feature>
<reference evidence="2 3" key="1">
    <citation type="journal article" date="2016" name="Genome Biol. Evol.">
        <title>Divergent and convergent evolution of fungal pathogenicity.</title>
        <authorList>
            <person name="Shang Y."/>
            <person name="Xiao G."/>
            <person name="Zheng P."/>
            <person name="Cen K."/>
            <person name="Zhan S."/>
            <person name="Wang C."/>
        </authorList>
    </citation>
    <scope>NUCLEOTIDE SEQUENCE [LARGE SCALE GENOMIC DNA]</scope>
    <source>
        <strain evidence="2 3">ARSEF 2679</strain>
    </source>
</reference>
<keyword evidence="3" id="KW-1185">Reference proteome</keyword>
<dbReference type="GeneID" id="30023521"/>
<feature type="compositionally biased region" description="Low complexity" evidence="1">
    <location>
        <begin position="303"/>
        <end position="316"/>
    </location>
</feature>
<sequence length="316" mass="35182">MENEAAEQAWQFWRCDLSDAHGNVDLNGMSAPTSADHMSRQQRLEILNAYTNYHDALSCADSCSVGVLGVELDEILDPTLPEMPAAAKDDFTIARSLLEADPLQVHFCSRYPIFSTLSGLALENLKRSASSILSPAVLQNPETSTEEQTTTILEDTSERDNRKLTRYDVAVAFDPIAVSPKAAASLNLDPSVFDRTMTMIVVEVAPWVRGIVHYEEQLMQDRQRLNELLSDGGSTRKRRRTTRSAYSALEGGERRTTRREQYFGDVLSTEAVMYTAGKHWQQALPQGEKWAEMEDDIASSPMSASAVDDVSKAAWR</sequence>
<dbReference type="STRING" id="1081104.A0A167Q5E2"/>
<dbReference type="EMBL" id="AZHB01000020">
    <property type="protein sequence ID" value="OAA57308.1"/>
    <property type="molecule type" value="Genomic_DNA"/>
</dbReference>
<protein>
    <submittedName>
        <fullName evidence="2">ATPase, AAA-type, core</fullName>
    </submittedName>
</protein>
<evidence type="ECO:0000313" key="2">
    <source>
        <dbReference type="EMBL" id="OAA57308.1"/>
    </source>
</evidence>
<dbReference type="OrthoDB" id="9996895at2759"/>